<dbReference type="Proteomes" id="UP000192708">
    <property type="component" value="Unassembled WGS sequence"/>
</dbReference>
<proteinExistence type="predicted"/>
<dbReference type="STRING" id="1938817.SAMN06296008_10662"/>
<protein>
    <submittedName>
        <fullName evidence="6">4Fe-4S dicluster domain-containing protein</fullName>
    </submittedName>
</protein>
<evidence type="ECO:0000256" key="2">
    <source>
        <dbReference type="ARBA" id="ARBA00022723"/>
    </source>
</evidence>
<dbReference type="GO" id="GO:0051539">
    <property type="term" value="F:4 iron, 4 sulfur cluster binding"/>
    <property type="evidence" value="ECO:0007669"/>
    <property type="project" value="UniProtKB-KW"/>
</dbReference>
<dbReference type="PANTHER" id="PTHR43687:SF4">
    <property type="entry name" value="BLR5484 PROTEIN"/>
    <property type="match status" value="1"/>
</dbReference>
<dbReference type="Pfam" id="PF13237">
    <property type="entry name" value="Fer4_10"/>
    <property type="match status" value="1"/>
</dbReference>
<dbReference type="RefSeq" id="WP_084283397.1">
    <property type="nucleotide sequence ID" value="NZ_FWXJ01000006.1"/>
</dbReference>
<evidence type="ECO:0000256" key="1">
    <source>
        <dbReference type="ARBA" id="ARBA00022485"/>
    </source>
</evidence>
<reference evidence="6 7" key="1">
    <citation type="submission" date="2017-04" db="EMBL/GenBank/DDBJ databases">
        <authorList>
            <person name="Afonso C.L."/>
            <person name="Miller P.J."/>
            <person name="Scott M.A."/>
            <person name="Spackman E."/>
            <person name="Goraichik I."/>
            <person name="Dimitrov K.M."/>
            <person name="Suarez D.L."/>
            <person name="Swayne D.E."/>
        </authorList>
    </citation>
    <scope>NUCLEOTIDE SEQUENCE [LARGE SCALE GENOMIC DNA]</scope>
    <source>
        <strain evidence="6 7">VK13</strain>
    </source>
</reference>
<dbReference type="PROSITE" id="PS51379">
    <property type="entry name" value="4FE4S_FER_2"/>
    <property type="match status" value="4"/>
</dbReference>
<accession>A0A1W1ZP19</accession>
<dbReference type="OrthoDB" id="9808559at2"/>
<evidence type="ECO:0000256" key="4">
    <source>
        <dbReference type="ARBA" id="ARBA00023014"/>
    </source>
</evidence>
<feature type="domain" description="4Fe-4S ferredoxin-type" evidence="5">
    <location>
        <begin position="187"/>
        <end position="216"/>
    </location>
</feature>
<evidence type="ECO:0000313" key="6">
    <source>
        <dbReference type="EMBL" id="SMC50320.1"/>
    </source>
</evidence>
<dbReference type="AlphaFoldDB" id="A0A1W1ZP19"/>
<sequence length="698" mass="76581">MTTLVCNCNKTIPLDSKNLAKVLGEEVEIHEGLCRHEIGNFMRTLDGTDEIIVACTQERALFQEIAHQANKPLIAPIRFVNIRETAGWGKQGNQSAAKINALLALSQLPAPEPLPTVTYDSSRGRVLIIGGNENALEIAQSLSADFNVTVLLNQATELPLQKSFVWVSGQIHKIQGYLGDFKASWKINNPIQLDLCTGCGACIEACPEGAIDQKFQVQLSKCQSHRSCVSACGEIGAIQFHQLGEVVEEEFDLVLDLHQKPFFKVPELPQGYFAPGQDQVAVQKAIQKLQQSVGEFEKPKFFKYQEKLCAHGRNGQTGCSACIDICSTQAISSVFEAGKGKVQVNPHLCMGCGACATACPSGAMTYANPTVDYLGRQISTIVKAFQTVSKEDSFAPSILFHSGSAGGEKIIDQLGQSSRTQSKKFNGIPAHVLPLPLHHIASIGLEFWLTALSQGISEIILFASSEESSGYIQMIQEQSELANQILGQLGYEARVQFIRYTSIEQFDIDLAKSQKKTALTPIATYAITSDKRQNLEFALDHLMRHAPKALHEDQQIDLPSYSPIGAVTIDSDRCTLCMSCVGACPESALLDHLQAPQLNFIEKNCVQCGLCVATCPENALQLNPRLIPTDLRKQKKIIHEAKPFHCTKCAKPFTTEKMMDAMLLKIGSHPAFQGAAQKRLKMCSDCRVIDMMEHQDFK</sequence>
<dbReference type="GO" id="GO:0046872">
    <property type="term" value="F:metal ion binding"/>
    <property type="evidence" value="ECO:0007669"/>
    <property type="project" value="UniProtKB-KW"/>
</dbReference>
<keyword evidence="4" id="KW-0411">Iron-sulfur</keyword>
<keyword evidence="3" id="KW-0408">Iron</keyword>
<evidence type="ECO:0000259" key="5">
    <source>
        <dbReference type="PROSITE" id="PS51379"/>
    </source>
</evidence>
<name>A0A1W1ZP19_9BURK</name>
<dbReference type="Pfam" id="PF12838">
    <property type="entry name" value="Fer4_7"/>
    <property type="match status" value="1"/>
</dbReference>
<dbReference type="SUPFAM" id="SSF54862">
    <property type="entry name" value="4Fe-4S ferredoxins"/>
    <property type="match status" value="1"/>
</dbReference>
<evidence type="ECO:0000256" key="3">
    <source>
        <dbReference type="ARBA" id="ARBA00023004"/>
    </source>
</evidence>
<dbReference type="InterPro" id="IPR017900">
    <property type="entry name" value="4Fe4S_Fe_S_CS"/>
</dbReference>
<keyword evidence="1" id="KW-0004">4Fe-4S</keyword>
<dbReference type="EMBL" id="FWXJ01000006">
    <property type="protein sequence ID" value="SMC50320.1"/>
    <property type="molecule type" value="Genomic_DNA"/>
</dbReference>
<dbReference type="PROSITE" id="PS00198">
    <property type="entry name" value="4FE4S_FER_1"/>
    <property type="match status" value="4"/>
</dbReference>
<feature type="domain" description="4Fe-4S ferredoxin-type" evidence="5">
    <location>
        <begin position="565"/>
        <end position="589"/>
    </location>
</feature>
<dbReference type="InterPro" id="IPR050572">
    <property type="entry name" value="Fe-S_Ferredoxin"/>
</dbReference>
<dbReference type="Gene3D" id="3.30.70.20">
    <property type="match status" value="4"/>
</dbReference>
<gene>
    <name evidence="6" type="ORF">SAMN06296008_10662</name>
</gene>
<dbReference type="PANTHER" id="PTHR43687">
    <property type="entry name" value="ADENYLYLSULFATE REDUCTASE, BETA SUBUNIT"/>
    <property type="match status" value="1"/>
</dbReference>
<dbReference type="Pfam" id="PF00037">
    <property type="entry name" value="Fer4"/>
    <property type="match status" value="1"/>
</dbReference>
<keyword evidence="7" id="KW-1185">Reference proteome</keyword>
<feature type="domain" description="4Fe-4S ferredoxin-type" evidence="5">
    <location>
        <begin position="340"/>
        <end position="369"/>
    </location>
</feature>
<evidence type="ECO:0000313" key="7">
    <source>
        <dbReference type="Proteomes" id="UP000192708"/>
    </source>
</evidence>
<keyword evidence="2" id="KW-0479">Metal-binding</keyword>
<feature type="domain" description="4Fe-4S ferredoxin-type" evidence="5">
    <location>
        <begin position="594"/>
        <end position="625"/>
    </location>
</feature>
<organism evidence="6 7">
    <name type="scientific">Polynucleobacter kasalickyi</name>
    <dbReference type="NCBI Taxonomy" id="1938817"/>
    <lineage>
        <taxon>Bacteria</taxon>
        <taxon>Pseudomonadati</taxon>
        <taxon>Pseudomonadota</taxon>
        <taxon>Betaproteobacteria</taxon>
        <taxon>Burkholderiales</taxon>
        <taxon>Burkholderiaceae</taxon>
        <taxon>Polynucleobacter</taxon>
    </lineage>
</organism>
<dbReference type="InterPro" id="IPR017896">
    <property type="entry name" value="4Fe4S_Fe-S-bd"/>
</dbReference>